<keyword evidence="3" id="KW-1185">Reference proteome</keyword>
<dbReference type="RefSeq" id="WP_141646535.1">
    <property type="nucleotide sequence ID" value="NZ_VIFM01000173.1"/>
</dbReference>
<proteinExistence type="predicted"/>
<evidence type="ECO:0000256" key="1">
    <source>
        <dbReference type="SAM" id="MobiDB-lite"/>
    </source>
</evidence>
<comment type="caution">
    <text evidence="2">The sequence shown here is derived from an EMBL/GenBank/DDBJ whole genome shotgun (WGS) entry which is preliminary data.</text>
</comment>
<dbReference type="EMBL" id="VIFM01000173">
    <property type="protein sequence ID" value="TQF11725.1"/>
    <property type="molecule type" value="Genomic_DNA"/>
</dbReference>
<dbReference type="InterPro" id="IPR032675">
    <property type="entry name" value="LRR_dom_sf"/>
</dbReference>
<dbReference type="SUPFAM" id="SSF52047">
    <property type="entry name" value="RNI-like"/>
    <property type="match status" value="1"/>
</dbReference>
<dbReference type="Pfam" id="PF13516">
    <property type="entry name" value="LRR_6"/>
    <property type="match status" value="2"/>
</dbReference>
<name>A0A540WRT2_9BACT</name>
<protein>
    <submittedName>
        <fullName evidence="2">TIGR02996 domain-containing protein</fullName>
    </submittedName>
</protein>
<accession>A0A540WRT2</accession>
<evidence type="ECO:0000313" key="2">
    <source>
        <dbReference type="EMBL" id="TQF11725.1"/>
    </source>
</evidence>
<reference evidence="2 3" key="1">
    <citation type="submission" date="2019-06" db="EMBL/GenBank/DDBJ databases">
        <authorList>
            <person name="Livingstone P."/>
            <person name="Whitworth D."/>
        </authorList>
    </citation>
    <scope>NUCLEOTIDE SEQUENCE [LARGE SCALE GENOMIC DNA]</scope>
    <source>
        <strain evidence="2 3">AM401</strain>
    </source>
</reference>
<dbReference type="InterPro" id="IPR014338">
    <property type="entry name" value="CHP02996_rpt-companion-dom"/>
</dbReference>
<sequence length="389" mass="42409">MARDEVEEASSNELSESTPEGKSNPEFEATLLKDPDNVETYLVYGDWLQRQGDPRGELIALQHAASKAEGAEASDLKRRVTALIQKHQALLLGSLATPWADEELSLEWHLGFIRAARVGRKEFNSTLDVSETVSTLLAHPSARFLKSLTVGIVTADGGNDYEDVTQAIIQAKGSSTIQSLFLGDFDYPRELEISWTYLNGVSGLYAALPHLRSLRLRGAALDLGEMDLPELRDFTLETGSLPLAVVKSIASANWPKLEKLEVWFGSRYHGAEGDVEDIQPILDGKGLPALKALGLCNAEFTDELAKALPTAKVLPQLEKLDLSMGCLSDLGAKVLADNAEAFKHLKHLDVTENTLTPEGVKQVAKLADTVAAGNQRNYDEDERYVAVGE</sequence>
<feature type="compositionally biased region" description="Polar residues" evidence="1">
    <location>
        <begin position="11"/>
        <end position="21"/>
    </location>
</feature>
<dbReference type="InterPro" id="IPR001611">
    <property type="entry name" value="Leu-rich_rpt"/>
</dbReference>
<organism evidence="2 3">
    <name type="scientific">Myxococcus llanfairpwllgwyngyllgogerychwyrndrobwllllantysiliogogogochensis</name>
    <dbReference type="NCBI Taxonomy" id="2590453"/>
    <lineage>
        <taxon>Bacteria</taxon>
        <taxon>Pseudomonadati</taxon>
        <taxon>Myxococcota</taxon>
        <taxon>Myxococcia</taxon>
        <taxon>Myxococcales</taxon>
        <taxon>Cystobacterineae</taxon>
        <taxon>Myxococcaceae</taxon>
        <taxon>Myxococcus</taxon>
    </lineage>
</organism>
<dbReference type="NCBIfam" id="TIGR02996">
    <property type="entry name" value="rpt_mate_G_obs"/>
    <property type="match status" value="1"/>
</dbReference>
<evidence type="ECO:0000313" key="3">
    <source>
        <dbReference type="Proteomes" id="UP000315369"/>
    </source>
</evidence>
<dbReference type="Proteomes" id="UP000315369">
    <property type="component" value="Unassembled WGS sequence"/>
</dbReference>
<feature type="compositionally biased region" description="Acidic residues" evidence="1">
    <location>
        <begin position="1"/>
        <end position="10"/>
    </location>
</feature>
<feature type="region of interest" description="Disordered" evidence="1">
    <location>
        <begin position="1"/>
        <end position="31"/>
    </location>
</feature>
<dbReference type="Gene3D" id="3.80.10.10">
    <property type="entry name" value="Ribonuclease Inhibitor"/>
    <property type="match status" value="1"/>
</dbReference>
<dbReference type="OrthoDB" id="9781345at2"/>
<gene>
    <name evidence="2" type="ORF">FJV41_32785</name>
</gene>
<dbReference type="AlphaFoldDB" id="A0A540WRT2"/>